<evidence type="ECO:0000313" key="3">
    <source>
        <dbReference type="Proteomes" id="UP000521872"/>
    </source>
</evidence>
<dbReference type="AlphaFoldDB" id="A0A8H4R595"/>
<reference evidence="2 3" key="1">
    <citation type="submission" date="2019-12" db="EMBL/GenBank/DDBJ databases">
        <authorList>
            <person name="Floudas D."/>
            <person name="Bentzer J."/>
            <person name="Ahren D."/>
            <person name="Johansson T."/>
            <person name="Persson P."/>
            <person name="Tunlid A."/>
        </authorList>
    </citation>
    <scope>NUCLEOTIDE SEQUENCE [LARGE SCALE GENOMIC DNA]</scope>
    <source>
        <strain evidence="2 3">CBS 102.39</strain>
    </source>
</reference>
<gene>
    <name evidence="2" type="ORF">D9613_009618</name>
</gene>
<feature type="transmembrane region" description="Helical" evidence="1">
    <location>
        <begin position="175"/>
        <end position="192"/>
    </location>
</feature>
<dbReference type="EMBL" id="JAACJL010000002">
    <property type="protein sequence ID" value="KAF4622569.1"/>
    <property type="molecule type" value="Genomic_DNA"/>
</dbReference>
<accession>A0A8H4R595</accession>
<sequence length="450" mass="51328">MLEEMLTHKMTIEARKAWVMLNGRHQGSQKDGSFPVRSNERHDQRVHHIDNLRLAMTTLLVLHHSAVEIIHATDPVRHSGRSKLEVVALNIFAMTNKPLLWALFFFLSGYSMSLSLSSNTSEFRTFLSRSLKIGLPALIYTKYVQIHLFRSFAVGSRGIFHDVDASWLYTRLSGPIPYVIILLSMDYVYLFLRYAQKRMGNIIGVLGLTTAVLLTVRSLGIDIASISNPILQNSCDYPGPVAPLSFVAYIAGVHFEAFEEYLPSTKTLAIFSACLSASYLSMGIAYNLSPTISSFIDAQYKEGLPYLPSAARYFYLILNIFVFYILSLSAITLFCRAEWAREKLPHIMTPIRRTTYFQVYFHIIPISTAVRFTRAIRGSPLARFLVVSFIGVVVTWTVVWCWWLLLNFVAKVAREKTGFFSAIAKSWEQFTKRYSYDRDANIIQDKRTSR</sequence>
<feature type="transmembrane region" description="Helical" evidence="1">
    <location>
        <begin position="313"/>
        <end position="334"/>
    </location>
</feature>
<evidence type="ECO:0000256" key="1">
    <source>
        <dbReference type="SAM" id="Phobius"/>
    </source>
</evidence>
<feature type="transmembrane region" description="Helical" evidence="1">
    <location>
        <begin position="267"/>
        <end position="286"/>
    </location>
</feature>
<keyword evidence="1" id="KW-0812">Transmembrane</keyword>
<evidence type="ECO:0000313" key="2">
    <source>
        <dbReference type="EMBL" id="KAF4622569.1"/>
    </source>
</evidence>
<feature type="transmembrane region" description="Helical" evidence="1">
    <location>
        <begin position="237"/>
        <end position="255"/>
    </location>
</feature>
<evidence type="ECO:0008006" key="4">
    <source>
        <dbReference type="Google" id="ProtNLM"/>
    </source>
</evidence>
<feature type="transmembrane region" description="Helical" evidence="1">
    <location>
        <begin position="384"/>
        <end position="406"/>
    </location>
</feature>
<proteinExistence type="predicted"/>
<feature type="transmembrane region" description="Helical" evidence="1">
    <location>
        <begin position="199"/>
        <end position="217"/>
    </location>
</feature>
<name>A0A8H4R595_9AGAR</name>
<organism evidence="2 3">
    <name type="scientific">Agrocybe pediades</name>
    <dbReference type="NCBI Taxonomy" id="84607"/>
    <lineage>
        <taxon>Eukaryota</taxon>
        <taxon>Fungi</taxon>
        <taxon>Dikarya</taxon>
        <taxon>Basidiomycota</taxon>
        <taxon>Agaricomycotina</taxon>
        <taxon>Agaricomycetes</taxon>
        <taxon>Agaricomycetidae</taxon>
        <taxon>Agaricales</taxon>
        <taxon>Agaricineae</taxon>
        <taxon>Strophariaceae</taxon>
        <taxon>Agrocybe</taxon>
    </lineage>
</organism>
<comment type="caution">
    <text evidence="2">The sequence shown here is derived from an EMBL/GenBank/DDBJ whole genome shotgun (WGS) entry which is preliminary data.</text>
</comment>
<protein>
    <recommendedName>
        <fullName evidence="4">Acyltransferase 3 domain-containing protein</fullName>
    </recommendedName>
</protein>
<feature type="transmembrane region" description="Helical" evidence="1">
    <location>
        <begin position="355"/>
        <end position="372"/>
    </location>
</feature>
<dbReference type="Proteomes" id="UP000521872">
    <property type="component" value="Unassembled WGS sequence"/>
</dbReference>
<keyword evidence="1" id="KW-0472">Membrane</keyword>
<keyword evidence="1" id="KW-1133">Transmembrane helix</keyword>
<keyword evidence="3" id="KW-1185">Reference proteome</keyword>